<evidence type="ECO:0000256" key="1">
    <source>
        <dbReference type="SAM" id="MobiDB-lite"/>
    </source>
</evidence>
<organism evidence="3 4">
    <name type="scientific">Oricola thermophila</name>
    <dbReference type="NCBI Taxonomy" id="2742145"/>
    <lineage>
        <taxon>Bacteria</taxon>
        <taxon>Pseudomonadati</taxon>
        <taxon>Pseudomonadota</taxon>
        <taxon>Alphaproteobacteria</taxon>
        <taxon>Hyphomicrobiales</taxon>
        <taxon>Ahrensiaceae</taxon>
        <taxon>Oricola</taxon>
    </lineage>
</organism>
<evidence type="ECO:0000313" key="4">
    <source>
        <dbReference type="Proteomes" id="UP000509367"/>
    </source>
</evidence>
<name>A0A6N1VIM8_9HYPH</name>
<dbReference type="EMBL" id="CP054836">
    <property type="protein sequence ID" value="QKV18837.1"/>
    <property type="molecule type" value="Genomic_DNA"/>
</dbReference>
<dbReference type="InterPro" id="IPR009506">
    <property type="entry name" value="YjiS-like"/>
</dbReference>
<dbReference type="KEGG" id="orm:HTY61_10435"/>
<evidence type="ECO:0000313" key="3">
    <source>
        <dbReference type="EMBL" id="QKV18837.1"/>
    </source>
</evidence>
<dbReference type="Proteomes" id="UP000509367">
    <property type="component" value="Chromosome"/>
</dbReference>
<gene>
    <name evidence="3" type="ORF">HTY61_10435</name>
</gene>
<proteinExistence type="predicted"/>
<feature type="region of interest" description="Disordered" evidence="1">
    <location>
        <begin position="23"/>
        <end position="42"/>
    </location>
</feature>
<feature type="domain" description="YjiS-like" evidence="2">
    <location>
        <begin position="3"/>
        <end position="24"/>
    </location>
</feature>
<reference evidence="3 4" key="1">
    <citation type="submission" date="2020-06" db="EMBL/GenBank/DDBJ databases">
        <title>Oricola thermophila sp. nov. isolated from a tidal sediments.</title>
        <authorList>
            <person name="Kwon K.K."/>
            <person name="Yang S.-H."/>
            <person name="Park M.-J."/>
        </authorList>
    </citation>
    <scope>NUCLEOTIDE SEQUENCE [LARGE SCALE GENOMIC DNA]</scope>
    <source>
        <strain evidence="3 4">MEBiC13590</strain>
    </source>
</reference>
<keyword evidence="4" id="KW-1185">Reference proteome</keyword>
<protein>
    <submittedName>
        <fullName evidence="3">DUF1127 domain-containing protein</fullName>
    </submittedName>
</protein>
<evidence type="ECO:0000259" key="2">
    <source>
        <dbReference type="Pfam" id="PF06568"/>
    </source>
</evidence>
<accession>A0A6N1VIM8</accession>
<sequence>MRRRKLAALTDRQLRDIGVCPSEAGRRRRAAVEPDPNLEGLR</sequence>
<dbReference type="AlphaFoldDB" id="A0A6N1VIM8"/>
<dbReference type="Pfam" id="PF06568">
    <property type="entry name" value="YjiS-like"/>
    <property type="match status" value="1"/>
</dbReference>